<feature type="region of interest" description="Disordered" evidence="1">
    <location>
        <begin position="599"/>
        <end position="637"/>
    </location>
</feature>
<dbReference type="GO" id="GO:0000724">
    <property type="term" value="P:double-strand break repair via homologous recombination"/>
    <property type="evidence" value="ECO:0007669"/>
    <property type="project" value="TreeGrafter"/>
</dbReference>
<feature type="region of interest" description="Disordered" evidence="1">
    <location>
        <begin position="108"/>
        <end position="134"/>
    </location>
</feature>
<dbReference type="Proteomes" id="UP000241462">
    <property type="component" value="Unassembled WGS sequence"/>
</dbReference>
<reference evidence="2 3" key="1">
    <citation type="journal article" date="2018" name="Mycol. Prog.">
        <title>Coniella lustricola, a new species from submerged detritus.</title>
        <authorList>
            <person name="Raudabaugh D.B."/>
            <person name="Iturriaga T."/>
            <person name="Carver A."/>
            <person name="Mondo S."/>
            <person name="Pangilinan J."/>
            <person name="Lipzen A."/>
            <person name="He G."/>
            <person name="Amirebrahimi M."/>
            <person name="Grigoriev I.V."/>
            <person name="Miller A.N."/>
        </authorList>
    </citation>
    <scope>NUCLEOTIDE SEQUENCE [LARGE SCALE GENOMIC DNA]</scope>
    <source>
        <strain evidence="2 3">B22-T-1</strain>
    </source>
</reference>
<dbReference type="EMBL" id="KZ678465">
    <property type="protein sequence ID" value="PSR83118.1"/>
    <property type="molecule type" value="Genomic_DNA"/>
</dbReference>
<dbReference type="Pfam" id="PF09462">
    <property type="entry name" value="Mus7"/>
    <property type="match status" value="1"/>
</dbReference>
<accession>A0A2T3A599</accession>
<dbReference type="GO" id="GO:0005634">
    <property type="term" value="C:nucleus"/>
    <property type="evidence" value="ECO:0007669"/>
    <property type="project" value="InterPro"/>
</dbReference>
<feature type="compositionally biased region" description="Acidic residues" evidence="1">
    <location>
        <begin position="177"/>
        <end position="189"/>
    </location>
</feature>
<feature type="compositionally biased region" description="Polar residues" evidence="1">
    <location>
        <begin position="511"/>
        <end position="520"/>
    </location>
</feature>
<feature type="region of interest" description="Disordered" evidence="1">
    <location>
        <begin position="506"/>
        <end position="526"/>
    </location>
</feature>
<protein>
    <submittedName>
        <fullName evidence="2">Mus7/MMS22 family-domain-containing protein</fullName>
    </submittedName>
</protein>
<evidence type="ECO:0000313" key="2">
    <source>
        <dbReference type="EMBL" id="PSR83118.1"/>
    </source>
</evidence>
<dbReference type="GO" id="GO:0035361">
    <property type="term" value="C:Cul8-RING ubiquitin ligase complex"/>
    <property type="evidence" value="ECO:0007669"/>
    <property type="project" value="TreeGrafter"/>
</dbReference>
<name>A0A2T3A599_9PEZI</name>
<dbReference type="STRING" id="2025994.A0A2T3A599"/>
<proteinExistence type="predicted"/>
<dbReference type="OrthoDB" id="2386201at2759"/>
<organism evidence="2 3">
    <name type="scientific">Coniella lustricola</name>
    <dbReference type="NCBI Taxonomy" id="2025994"/>
    <lineage>
        <taxon>Eukaryota</taxon>
        <taxon>Fungi</taxon>
        <taxon>Dikarya</taxon>
        <taxon>Ascomycota</taxon>
        <taxon>Pezizomycotina</taxon>
        <taxon>Sordariomycetes</taxon>
        <taxon>Sordariomycetidae</taxon>
        <taxon>Diaporthales</taxon>
        <taxon>Schizoparmaceae</taxon>
        <taxon>Coniella</taxon>
    </lineage>
</organism>
<feature type="region of interest" description="Disordered" evidence="1">
    <location>
        <begin position="2182"/>
        <end position="2206"/>
    </location>
</feature>
<feature type="region of interest" description="Disordered" evidence="1">
    <location>
        <begin position="464"/>
        <end position="485"/>
    </location>
</feature>
<feature type="region of interest" description="Disordered" evidence="1">
    <location>
        <begin position="244"/>
        <end position="372"/>
    </location>
</feature>
<feature type="compositionally biased region" description="Polar residues" evidence="1">
    <location>
        <begin position="203"/>
        <end position="213"/>
    </location>
</feature>
<feature type="compositionally biased region" description="Basic and acidic residues" evidence="1">
    <location>
        <begin position="255"/>
        <end position="271"/>
    </location>
</feature>
<feature type="compositionally biased region" description="Polar residues" evidence="1">
    <location>
        <begin position="309"/>
        <end position="335"/>
    </location>
</feature>
<dbReference type="PANTHER" id="PTHR28122">
    <property type="entry name" value="E3 UBIQUITIN-PROTEIN LIGASE SUBSTRATE RECEPTOR MMS22"/>
    <property type="match status" value="1"/>
</dbReference>
<dbReference type="PANTHER" id="PTHR28122:SF1">
    <property type="entry name" value="E3 UBIQUITIN-PROTEIN LIGASE SUBSTRATE RECEPTOR MMS22"/>
    <property type="match status" value="1"/>
</dbReference>
<gene>
    <name evidence="2" type="ORF">BD289DRAFT_436367</name>
</gene>
<dbReference type="InParanoid" id="A0A2T3A599"/>
<evidence type="ECO:0000256" key="1">
    <source>
        <dbReference type="SAM" id="MobiDB-lite"/>
    </source>
</evidence>
<feature type="region of interest" description="Disordered" evidence="1">
    <location>
        <begin position="400"/>
        <end position="424"/>
    </location>
</feature>
<evidence type="ECO:0000313" key="3">
    <source>
        <dbReference type="Proteomes" id="UP000241462"/>
    </source>
</evidence>
<dbReference type="InterPro" id="IPR019021">
    <property type="entry name" value="Mms22"/>
</dbReference>
<dbReference type="GO" id="GO:0031297">
    <property type="term" value="P:replication fork processing"/>
    <property type="evidence" value="ECO:0007669"/>
    <property type="project" value="InterPro"/>
</dbReference>
<keyword evidence="3" id="KW-1185">Reference proteome</keyword>
<feature type="region of interest" description="Disordered" evidence="1">
    <location>
        <begin position="1"/>
        <end position="69"/>
    </location>
</feature>
<feature type="region of interest" description="Disordered" evidence="1">
    <location>
        <begin position="148"/>
        <end position="230"/>
    </location>
</feature>
<sequence>MGNWKDQGVVPDSDDEAWDSQESQQLPPSSPSPTLPRAQSPVEPPTRDIWDFRSSSTPTPGPSTPIQCTERRVIKSSRTTPQHNGSIASQILGNDEVIPSFSRFLRHGRQSTYGRESPDPLAGDPPVPFEEDARQVAARCSHVAQKAAAPVSPSPVEEGEAVLQETPLLLGASNAQEDVEQGNVEQEDKEQEHVESTHLDIPATTQRESSAQGRRSFRPRKPIQEHPYLLENAQYSKYMKTHGMKPLRISAEEQAAAKRAKEDDSQEHEYNDSQPESGFQSQDVERPHKKRKGKHLDDKADGFAVLHSPRSSSPQRHLRASSEQSLAQETDNTSMNDDDDFPDVRHLGKSKTVGSRQLKKTLPMESSMPRKRRRTSYIMPLDKFAPRDLFDAWEFLPSTPRVTKSAPQDTENNTPSRSSQVTPITRVVATQSPTGVWSSPGPATEQNAEPLDLIAGVYEDDIEAESAQSTKGSDNESDSDFVRKTGKRIRGVLPASWLRLDQQKHPVKAPSNVQRESPMSSPDRPRLGLAVKKTKASHYTAPSRDFLDEFSADDDETVLPAVNDSISLQETAFDDSPLLDLNDGASAVEDDVVDWMLPSASRSRRLPSEPSRRRKKTQQKIYNGEHRKHYRQPKISNAISRVERSGTSKSGELQHQINNKRISHVQRVISPPALSIVDFAASNAPCFIKIAARTASKRKDMGRSKPAGKNINLGNRPDNVDALTVLRAWQNGSIKGQGTDALSHRKTARPATIRQPLKAISSNVSRPHMPNIRPDFSRPRKLARHVRLDDFVRSEEPGAHLESSRSFTAKQGKLHSTNYHSRPAQLEADVLEDESAFAFAARKKVLDLVFRKSRKEVLAPTFNLRPSGFSQEIESLRALDSSLEQSDKSPPHLLSDSGDAAVLESLRKSKGVRLRKAIRPRHIDLEAPQFKHANDPLPVFLEPVVEETTRESVFPKQRILTGLGVFGTRYTQHFDIFPLHQDTYFHHTTVLGNGLVKRALHYCAQDTAATVRPLASFVFSHHQFTWHGWTAETSSELGLLVDLIISQLDTNLTATSSEKDPVVTCTEHILRFMLDGVSTHDEPTLEQFMERVSELLLGFLNQTHHLVSQHQLSIRLLSINTRLLLCALVVLRMCRGSVGLSMRMVQMEDVLKQYASTITKQLMLAGLSTVRKTYDDLQLFATRERGIKSNNVIVTAWVILIKVLGCAEMPRAGFWDVVGPAMAGDIVPTADARKLEGLWHDMFTLLPLGEFDDVGVLNKGLRYLTPLQGWSLPQLLIRTIFEFYENDQKQSPNFNEYCRTLLGRCHYLIDQWGWHKCGPIVGTIFDFFGHQDLSHLRNEEVYKSPRFLEELNDSPCLSVEREDRCFHVFLKILAIAIQSMNRAGLSNDIRNLIARCLPNHNRQYSKEQTIHARDLASLRNHHDLLCTLYWAAPPEYRRPVDMIEQLVQPATSHKEACLINLRAWRQLARFVVASGGLLNDYRPFMSWQNNVVHQVLNQYLSAAADVQHQLMSLTKEDRHGIQQRILDGIVATNQAAAKDILHASVMASLDVMKNCPSLASATFSFNINQMHKVFNKLLVKNDSLDWGVLRPCFDIVDLYVQRIERLWKKLRESTDESTSSSSNREFEDAIDFLDDKIVESFFATLRRAMRQPGTDSALQQGSPSSVVDKAVILCARIASVFIDVGKRQIQHFFSVGKYGVFQAFPEDLSLAEKKFVPLFVATLLKNHVFNFTGINCSHFDIWITSLVKPLQALKYETYLTETLQSMDVSYMKNVGFKPGLGPNYASHRHLFACGISHMRSELRRADTAQRRALRTKYERLLKCVMHQMKSHIQSLDLESPEHRNYVGFIREIIDLIKVYGADMCAIDPFYYQFSAEYSPAKEDPQLHAAGILAYGLRLAEGETTAGPQLFYYLYNHFKSTLANGQLDAERKIIEQGMKADAILLFVLETMLPAIIRASSSTPDIWPLLELYSQALKNVLGASSLPREVPDHCLDGVVSLLQASVDWIRAQARLSDMNDELTPVQAHILSLLMDICNALRPTLMCWLMSPSADTFVGLREGISEVNQVAHHVDQALDQMQRLRASQTALPPLSIHAFAGSENDAHSAQATLNVHNCTQTLVREVRNSWIISPELITIRVAGAPSAQYGPQSTQGVRNDLHERLNNGLVSKIVAGFKAWASEMNGEEDKRRGRRPRRRKVHGVEMQDM</sequence>
<feature type="compositionally biased region" description="Basic residues" evidence="1">
    <location>
        <begin position="2189"/>
        <end position="2198"/>
    </location>
</feature>
<feature type="compositionally biased region" description="Polar residues" evidence="1">
    <location>
        <begin position="272"/>
        <end position="282"/>
    </location>
</feature>